<evidence type="ECO:0000256" key="1">
    <source>
        <dbReference type="SAM" id="MobiDB-lite"/>
    </source>
</evidence>
<dbReference type="PANTHER" id="PTHR35399:SF2">
    <property type="entry name" value="DUF839 DOMAIN-CONTAINING PROTEIN"/>
    <property type="match status" value="1"/>
</dbReference>
<gene>
    <name evidence="2" type="ORF">HPHI1048_LOCUS14293</name>
</gene>
<name>A0A7S0EQL9_9CRYP</name>
<protein>
    <submittedName>
        <fullName evidence="2">Uncharacterized protein</fullName>
    </submittedName>
</protein>
<feature type="region of interest" description="Disordered" evidence="1">
    <location>
        <begin position="1"/>
        <end position="31"/>
    </location>
</feature>
<organism evidence="2">
    <name type="scientific">Hanusia phi</name>
    <dbReference type="NCBI Taxonomy" id="3032"/>
    <lineage>
        <taxon>Eukaryota</taxon>
        <taxon>Cryptophyceae</taxon>
        <taxon>Pyrenomonadales</taxon>
        <taxon>Geminigeraceae</taxon>
        <taxon>Hanusia</taxon>
    </lineage>
</organism>
<dbReference type="PANTHER" id="PTHR35399">
    <property type="entry name" value="SLR8030 PROTEIN"/>
    <property type="match status" value="1"/>
</dbReference>
<reference evidence="2" key="1">
    <citation type="submission" date="2021-01" db="EMBL/GenBank/DDBJ databases">
        <authorList>
            <person name="Corre E."/>
            <person name="Pelletier E."/>
            <person name="Niang G."/>
            <person name="Scheremetjew M."/>
            <person name="Finn R."/>
            <person name="Kale V."/>
            <person name="Holt S."/>
            <person name="Cochrane G."/>
            <person name="Meng A."/>
            <person name="Brown T."/>
            <person name="Cohen L."/>
        </authorList>
    </citation>
    <scope>NUCLEOTIDE SEQUENCE</scope>
    <source>
        <strain evidence="2">CCMP325</strain>
    </source>
</reference>
<dbReference type="AlphaFoldDB" id="A0A7S0EQL9"/>
<accession>A0A7S0EQL9</accession>
<sequence>MPSANPPPPPPPPPLHPSRPLPPSPCLPPSSPSPLPSPSLLLINTPVESVIMKFGIAACLLLTTIVSVNARKCNTCWLTSLQCSAVKPISSTDSGASPVATSSCIFGYSDGTYSNEDPENGLEPLVFNIPIKTGCGLKSYTDPSSPFYYCNKTATSTNSKIKFGQINKLDASTMAATCTKVGVCTLSATGDSVYFSNNVGYTATIPFISDKGMKVFAIVYIDDPSTAGDVQMVELTVPKLDSKTGNVSSWKSVSVIDSVYSSSAKGVYQPAGGSLTPWCTAIGGEKVPVSQDILQFFSNKAPLPTEMNYGWVTESRVEIDYSASVIKRYALGRIQATATFAMPDKKTVYLSDGSVVYMFVSKLVKDLRNGTLYAANFSKETVKWVKLNSMNESDMIKEISSTPTISFSNYWEGSAYLDATAKSCNTGYKRVFTDQTQCWRPKSAKDKYACLLYPKDCAMFKGATYNLSGVTGFAYNMDDKGATGKELGLNKFFISFSTVSTDMQTSLGGSSVVRPCGSVYMFTIGKVDNCTLLNANCDDATKATSAKSPYTSYALNSYKVDIVNGLPLDTDRSKCEPSLPSQPSYIHFASYHNTLFIADGGSLHESNHVWLLDFSGQGRPFVPTSIFRAPRGSMIEGVSWMNNLVGDGRSYLSISVGSGPQPGFIGYLGPFTLKGYNAGSYDMLTNIGCPIRGEQDYLYDATKYVDKLS</sequence>
<dbReference type="EMBL" id="HBEO01021115">
    <property type="protein sequence ID" value="CAD8491136.1"/>
    <property type="molecule type" value="Transcribed_RNA"/>
</dbReference>
<proteinExistence type="predicted"/>
<evidence type="ECO:0000313" key="2">
    <source>
        <dbReference type="EMBL" id="CAD8491136.1"/>
    </source>
</evidence>